<dbReference type="PROSITE" id="PS50112">
    <property type="entry name" value="PAS"/>
    <property type="match status" value="1"/>
</dbReference>
<dbReference type="NCBIfam" id="TIGR00229">
    <property type="entry name" value="sensory_box"/>
    <property type="match status" value="1"/>
</dbReference>
<dbReference type="Proteomes" id="UP001161389">
    <property type="component" value="Unassembled WGS sequence"/>
</dbReference>
<accession>A0AA37S7N0</accession>
<dbReference type="Pfam" id="PF00989">
    <property type="entry name" value="PAS"/>
    <property type="match status" value="1"/>
</dbReference>
<comment type="caution">
    <text evidence="2">The sequence shown here is derived from an EMBL/GenBank/DDBJ whole genome shotgun (WGS) entry which is preliminary data.</text>
</comment>
<dbReference type="CDD" id="cd00130">
    <property type="entry name" value="PAS"/>
    <property type="match status" value="1"/>
</dbReference>
<evidence type="ECO:0000259" key="1">
    <source>
        <dbReference type="PROSITE" id="PS50112"/>
    </source>
</evidence>
<organism evidence="2 3">
    <name type="scientific">Litoribrevibacter albus</name>
    <dbReference type="NCBI Taxonomy" id="1473156"/>
    <lineage>
        <taxon>Bacteria</taxon>
        <taxon>Pseudomonadati</taxon>
        <taxon>Pseudomonadota</taxon>
        <taxon>Gammaproteobacteria</taxon>
        <taxon>Oceanospirillales</taxon>
        <taxon>Oceanospirillaceae</taxon>
        <taxon>Litoribrevibacter</taxon>
    </lineage>
</organism>
<reference evidence="2" key="2">
    <citation type="submission" date="2023-01" db="EMBL/GenBank/DDBJ databases">
        <title>Draft genome sequence of Litoribrevibacter albus strain NBRC 110071.</title>
        <authorList>
            <person name="Sun Q."/>
            <person name="Mori K."/>
        </authorList>
    </citation>
    <scope>NUCLEOTIDE SEQUENCE</scope>
    <source>
        <strain evidence="2">NBRC 110071</strain>
    </source>
</reference>
<keyword evidence="3" id="KW-1185">Reference proteome</keyword>
<dbReference type="InterPro" id="IPR013767">
    <property type="entry name" value="PAS_fold"/>
</dbReference>
<dbReference type="EMBL" id="BSNM01000001">
    <property type="protein sequence ID" value="GLQ29538.1"/>
    <property type="molecule type" value="Genomic_DNA"/>
</dbReference>
<dbReference type="SMART" id="SM00091">
    <property type="entry name" value="PAS"/>
    <property type="match status" value="1"/>
</dbReference>
<evidence type="ECO:0000313" key="2">
    <source>
        <dbReference type="EMBL" id="GLQ29538.1"/>
    </source>
</evidence>
<protein>
    <recommendedName>
        <fullName evidence="1">PAS domain-containing protein</fullName>
    </recommendedName>
</protein>
<sequence length="126" mass="14527">MTQFEDFEALIGNANVGIHCVDKNGYIIYANAQELETLGYQRDEYIGHHVSEFEVEEGSLQQLMFLLNSMSTLENYPYKVKGKNGIKHIVFHSSIYQKEGEFVHTRCFGNEVDPAIFEVYQRLLAQ</sequence>
<evidence type="ECO:0000313" key="3">
    <source>
        <dbReference type="Proteomes" id="UP001161389"/>
    </source>
</evidence>
<dbReference type="InterPro" id="IPR035965">
    <property type="entry name" value="PAS-like_dom_sf"/>
</dbReference>
<proteinExistence type="predicted"/>
<dbReference type="InterPro" id="IPR000014">
    <property type="entry name" value="PAS"/>
</dbReference>
<feature type="domain" description="PAS" evidence="1">
    <location>
        <begin position="3"/>
        <end position="47"/>
    </location>
</feature>
<gene>
    <name evidence="2" type="ORF">GCM10007876_00160</name>
</gene>
<dbReference type="SUPFAM" id="SSF55785">
    <property type="entry name" value="PYP-like sensor domain (PAS domain)"/>
    <property type="match status" value="1"/>
</dbReference>
<dbReference type="RefSeq" id="WP_284377312.1">
    <property type="nucleotide sequence ID" value="NZ_BSNM01000001.1"/>
</dbReference>
<name>A0AA37S7N0_9GAMM</name>
<dbReference type="AlphaFoldDB" id="A0AA37S7N0"/>
<dbReference type="GO" id="GO:0006355">
    <property type="term" value="P:regulation of DNA-templated transcription"/>
    <property type="evidence" value="ECO:0007669"/>
    <property type="project" value="InterPro"/>
</dbReference>
<dbReference type="Gene3D" id="3.30.450.20">
    <property type="entry name" value="PAS domain"/>
    <property type="match status" value="1"/>
</dbReference>
<reference evidence="2" key="1">
    <citation type="journal article" date="2014" name="Int. J. Syst. Evol. Microbiol.">
        <title>Complete genome sequence of Corynebacterium casei LMG S-19264T (=DSM 44701T), isolated from a smear-ripened cheese.</title>
        <authorList>
            <consortium name="US DOE Joint Genome Institute (JGI-PGF)"/>
            <person name="Walter F."/>
            <person name="Albersmeier A."/>
            <person name="Kalinowski J."/>
            <person name="Ruckert C."/>
        </authorList>
    </citation>
    <scope>NUCLEOTIDE SEQUENCE</scope>
    <source>
        <strain evidence="2">NBRC 110071</strain>
    </source>
</reference>